<protein>
    <submittedName>
        <fullName evidence="1">Uncharacterized protein</fullName>
    </submittedName>
</protein>
<dbReference type="Proteomes" id="UP001066276">
    <property type="component" value="Chromosome 9"/>
</dbReference>
<name>A0AAV7N234_PLEWA</name>
<keyword evidence="2" id="KW-1185">Reference proteome</keyword>
<evidence type="ECO:0000313" key="2">
    <source>
        <dbReference type="Proteomes" id="UP001066276"/>
    </source>
</evidence>
<sequence length="251" mass="27199">MGPLSEERAQFRTSGRPLPVLARLLAVSAVLVPSTAEITAGVPGSSGCAAGFPRYFQDRRSIAFSPRPGPARFSRLSSFWWRDLNGGPRVPLHLCRLPRGSLLGLSLPCRRSPQSPLTAHLACYLGVGTGSDHVLHVPIPSRRIRAWRPFSFPLAFRFSCRVSAGPPFNPTALCQRQSRLVILGQLDLFQLPFLSAPGVPLCATGLSWSSLGSGSQDYCAKISGRRELRFTHAAPSASSHAPHYTSSLMKE</sequence>
<comment type="caution">
    <text evidence="1">The sequence shown here is derived from an EMBL/GenBank/DDBJ whole genome shotgun (WGS) entry which is preliminary data.</text>
</comment>
<accession>A0AAV7N234</accession>
<reference evidence="1" key="1">
    <citation type="journal article" date="2022" name="bioRxiv">
        <title>Sequencing and chromosome-scale assembly of the giantPleurodeles waltlgenome.</title>
        <authorList>
            <person name="Brown T."/>
            <person name="Elewa A."/>
            <person name="Iarovenko S."/>
            <person name="Subramanian E."/>
            <person name="Araus A.J."/>
            <person name="Petzold A."/>
            <person name="Susuki M."/>
            <person name="Suzuki K.-i.T."/>
            <person name="Hayashi T."/>
            <person name="Toyoda A."/>
            <person name="Oliveira C."/>
            <person name="Osipova E."/>
            <person name="Leigh N.D."/>
            <person name="Simon A."/>
            <person name="Yun M.H."/>
        </authorList>
    </citation>
    <scope>NUCLEOTIDE SEQUENCE</scope>
    <source>
        <strain evidence="1">20211129_DDA</strain>
        <tissue evidence="1">Liver</tissue>
    </source>
</reference>
<dbReference type="EMBL" id="JANPWB010000013">
    <property type="protein sequence ID" value="KAJ1109447.1"/>
    <property type="molecule type" value="Genomic_DNA"/>
</dbReference>
<dbReference type="AlphaFoldDB" id="A0AAV7N234"/>
<proteinExistence type="predicted"/>
<evidence type="ECO:0000313" key="1">
    <source>
        <dbReference type="EMBL" id="KAJ1109447.1"/>
    </source>
</evidence>
<gene>
    <name evidence="1" type="ORF">NDU88_006807</name>
</gene>
<organism evidence="1 2">
    <name type="scientific">Pleurodeles waltl</name>
    <name type="common">Iberian ribbed newt</name>
    <dbReference type="NCBI Taxonomy" id="8319"/>
    <lineage>
        <taxon>Eukaryota</taxon>
        <taxon>Metazoa</taxon>
        <taxon>Chordata</taxon>
        <taxon>Craniata</taxon>
        <taxon>Vertebrata</taxon>
        <taxon>Euteleostomi</taxon>
        <taxon>Amphibia</taxon>
        <taxon>Batrachia</taxon>
        <taxon>Caudata</taxon>
        <taxon>Salamandroidea</taxon>
        <taxon>Salamandridae</taxon>
        <taxon>Pleurodelinae</taxon>
        <taxon>Pleurodeles</taxon>
    </lineage>
</organism>